<dbReference type="PROSITE" id="PS00455">
    <property type="entry name" value="AMP_BINDING"/>
    <property type="match status" value="1"/>
</dbReference>
<evidence type="ECO:0000256" key="11">
    <source>
        <dbReference type="ARBA" id="ARBA00023136"/>
    </source>
</evidence>
<gene>
    <name evidence="17" type="ORF">H9906_05150</name>
</gene>
<dbReference type="Gene3D" id="3.30.300.30">
    <property type="match status" value="1"/>
</dbReference>
<keyword evidence="10" id="KW-0443">Lipid metabolism</keyword>
<dbReference type="InterPro" id="IPR050237">
    <property type="entry name" value="ATP-dep_AMP-bd_enzyme"/>
</dbReference>
<feature type="domain" description="AMP-binding enzyme C-terminal" evidence="16">
    <location>
        <begin position="474"/>
        <end position="548"/>
    </location>
</feature>
<evidence type="ECO:0000256" key="5">
    <source>
        <dbReference type="ARBA" id="ARBA00022598"/>
    </source>
</evidence>
<keyword evidence="8" id="KW-0067">ATP-binding</keyword>
<evidence type="ECO:0000256" key="1">
    <source>
        <dbReference type="ARBA" id="ARBA00001946"/>
    </source>
</evidence>
<sequence length="567" mass="62708">MPQSSYPWLEHYPQGVPTTIELDPDATLTQQLDAACKRYPDRIALVFMGVECRYQQLDEQAERVAAWLQSQGLRQGDRVAVMMPNTIANVCIMLGVLRAGMVLVNLNPQYTASELTTQLKDSQPAVLFLLENFAHVLSKVESSLRPKHIVLSRVGEVMGLKGAVINFVVKHIQKRVPAYQLPDVTWYSTLQKQAQHLTFKAPTIQADDIALLQYTGGTTGVPKAACLTQRNLLANIEQIRAYAQPVLGDLANPAKTMLCALPLYHIFALTVCGFLSLAHGMRVVLIIDPRDLSSILKAWRHSPPTIVPAVNTLFNALTREADFAKLPFESLKFGLGGGAAVQQSVAERWQQLTGTPLLEGYGLSETSPVVSVNPIDATEYAADIGFPLPSTLVRVIDEAGQDVPIGEQGELVVKGPQVMHEYWRQPERTQEAFTADGFFKTGDIAQLSPQGRIKLVDRKKDMVIVSGFNVYPNEVEAVLAQHPQVKEAAVIGVPDERTGEAVKAIVVPVDHALTEDSLKQWCREHLTGYKRPHVYEFRESLPKNNIGKVLRRVLRDEEKGDHSEPPS</sequence>
<reference evidence="17" key="1">
    <citation type="journal article" date="2021" name="PeerJ">
        <title>Extensive microbial diversity within the chicken gut microbiome revealed by metagenomics and culture.</title>
        <authorList>
            <person name="Gilroy R."/>
            <person name="Ravi A."/>
            <person name="Getino M."/>
            <person name="Pursley I."/>
            <person name="Horton D.L."/>
            <person name="Alikhan N.F."/>
            <person name="Baker D."/>
            <person name="Gharbi K."/>
            <person name="Hall N."/>
            <person name="Watson M."/>
            <person name="Adriaenssens E.M."/>
            <person name="Foster-Nyarko E."/>
            <person name="Jarju S."/>
            <person name="Secka A."/>
            <person name="Antonio M."/>
            <person name="Oren A."/>
            <person name="Chaudhuri R.R."/>
            <person name="La Ragione R."/>
            <person name="Hildebrand F."/>
            <person name="Pallen M.J."/>
        </authorList>
    </citation>
    <scope>NUCLEOTIDE SEQUENCE</scope>
    <source>
        <strain evidence="17">9264</strain>
    </source>
</reference>
<reference evidence="17" key="2">
    <citation type="submission" date="2021-04" db="EMBL/GenBank/DDBJ databases">
        <authorList>
            <person name="Gilroy R."/>
        </authorList>
    </citation>
    <scope>NUCLEOTIDE SEQUENCE</scope>
    <source>
        <strain evidence="17">9264</strain>
    </source>
</reference>
<evidence type="ECO:0000256" key="10">
    <source>
        <dbReference type="ARBA" id="ARBA00023098"/>
    </source>
</evidence>
<evidence type="ECO:0000256" key="2">
    <source>
        <dbReference type="ARBA" id="ARBA00004170"/>
    </source>
</evidence>
<proteinExistence type="inferred from homology"/>
<dbReference type="InterPro" id="IPR025110">
    <property type="entry name" value="AMP-bd_C"/>
</dbReference>
<evidence type="ECO:0000256" key="13">
    <source>
        <dbReference type="ARBA" id="ARBA00039545"/>
    </source>
</evidence>
<keyword evidence="9" id="KW-0460">Magnesium</keyword>
<dbReference type="GO" id="GO:0005524">
    <property type="term" value="F:ATP binding"/>
    <property type="evidence" value="ECO:0007669"/>
    <property type="project" value="UniProtKB-KW"/>
</dbReference>
<dbReference type="SUPFAM" id="SSF56801">
    <property type="entry name" value="Acetyl-CoA synthetase-like"/>
    <property type="match status" value="1"/>
</dbReference>
<dbReference type="PANTHER" id="PTHR43767:SF8">
    <property type="entry name" value="LONG-CHAIN-FATTY-ACID--COA LIGASE"/>
    <property type="match status" value="1"/>
</dbReference>
<keyword evidence="7" id="KW-0276">Fatty acid metabolism</keyword>
<evidence type="ECO:0000259" key="15">
    <source>
        <dbReference type="Pfam" id="PF00501"/>
    </source>
</evidence>
<dbReference type="CDD" id="cd05936">
    <property type="entry name" value="FC-FACS_FadD_like"/>
    <property type="match status" value="1"/>
</dbReference>
<dbReference type="InterPro" id="IPR000873">
    <property type="entry name" value="AMP-dep_synth/lig_dom"/>
</dbReference>
<keyword evidence="5" id="KW-0436">Ligase</keyword>
<comment type="subcellular location">
    <subcellularLocation>
        <location evidence="2">Membrane</location>
        <topology evidence="2">Peripheral membrane protein</topology>
    </subcellularLocation>
</comment>
<dbReference type="InterPro" id="IPR020845">
    <property type="entry name" value="AMP-binding_CS"/>
</dbReference>
<keyword evidence="11" id="KW-0472">Membrane</keyword>
<dbReference type="Pfam" id="PF00501">
    <property type="entry name" value="AMP-binding"/>
    <property type="match status" value="1"/>
</dbReference>
<dbReference type="GO" id="GO:0004467">
    <property type="term" value="F:long-chain fatty acid-CoA ligase activity"/>
    <property type="evidence" value="ECO:0007669"/>
    <property type="project" value="UniProtKB-EC"/>
</dbReference>
<dbReference type="FunFam" id="3.40.50.12780:FF:000003">
    <property type="entry name" value="Long-chain-fatty-acid--CoA ligase FadD"/>
    <property type="match status" value="1"/>
</dbReference>
<comment type="caution">
    <text evidence="17">The sequence shown here is derived from an EMBL/GenBank/DDBJ whole genome shotgun (WGS) entry which is preliminary data.</text>
</comment>
<evidence type="ECO:0000256" key="12">
    <source>
        <dbReference type="ARBA" id="ARBA00026121"/>
    </source>
</evidence>
<dbReference type="InterPro" id="IPR042099">
    <property type="entry name" value="ANL_N_sf"/>
</dbReference>
<evidence type="ECO:0000256" key="8">
    <source>
        <dbReference type="ARBA" id="ARBA00022840"/>
    </source>
</evidence>
<dbReference type="Proteomes" id="UP000823889">
    <property type="component" value="Unassembled WGS sequence"/>
</dbReference>
<dbReference type="EMBL" id="DWUQ01000105">
    <property type="protein sequence ID" value="HJD44403.1"/>
    <property type="molecule type" value="Genomic_DNA"/>
</dbReference>
<dbReference type="EC" id="6.2.1.3" evidence="12"/>
<keyword evidence="6" id="KW-0547">Nucleotide-binding</keyword>
<dbReference type="Pfam" id="PF13193">
    <property type="entry name" value="AMP-binding_C"/>
    <property type="match status" value="1"/>
</dbReference>
<name>A0A9D2U9J0_9BURK</name>
<evidence type="ECO:0000256" key="3">
    <source>
        <dbReference type="ARBA" id="ARBA00005005"/>
    </source>
</evidence>
<dbReference type="GO" id="GO:0016020">
    <property type="term" value="C:membrane"/>
    <property type="evidence" value="ECO:0007669"/>
    <property type="project" value="UniProtKB-SubCell"/>
</dbReference>
<evidence type="ECO:0000313" key="17">
    <source>
        <dbReference type="EMBL" id="HJD44403.1"/>
    </source>
</evidence>
<evidence type="ECO:0000256" key="4">
    <source>
        <dbReference type="ARBA" id="ARBA00006432"/>
    </source>
</evidence>
<evidence type="ECO:0000256" key="7">
    <source>
        <dbReference type="ARBA" id="ARBA00022832"/>
    </source>
</evidence>
<dbReference type="InterPro" id="IPR045851">
    <property type="entry name" value="AMP-bd_C_sf"/>
</dbReference>
<feature type="domain" description="AMP-dependent synthetase/ligase" evidence="15">
    <location>
        <begin position="33"/>
        <end position="423"/>
    </location>
</feature>
<comment type="cofactor">
    <cofactor evidence="1">
        <name>Mg(2+)</name>
        <dbReference type="ChEBI" id="CHEBI:18420"/>
    </cofactor>
</comment>
<accession>A0A9D2U9J0</accession>
<dbReference type="AlphaFoldDB" id="A0A9D2U9J0"/>
<evidence type="ECO:0000256" key="14">
    <source>
        <dbReference type="ARBA" id="ARBA00042773"/>
    </source>
</evidence>
<comment type="similarity">
    <text evidence="4">Belongs to the ATP-dependent AMP-binding enzyme family.</text>
</comment>
<evidence type="ECO:0000313" key="18">
    <source>
        <dbReference type="Proteomes" id="UP000823889"/>
    </source>
</evidence>
<comment type="pathway">
    <text evidence="3">Lipid metabolism; fatty acid beta-oxidation.</text>
</comment>
<evidence type="ECO:0000256" key="9">
    <source>
        <dbReference type="ARBA" id="ARBA00022842"/>
    </source>
</evidence>
<dbReference type="FunFam" id="3.30.300.30:FF:000006">
    <property type="entry name" value="Long-chain-fatty-acid--CoA ligase FadD"/>
    <property type="match status" value="1"/>
</dbReference>
<organism evidence="17 18">
    <name type="scientific">Candidatus Paenalcaligenes intestinipullorum</name>
    <dbReference type="NCBI Taxonomy" id="2838718"/>
    <lineage>
        <taxon>Bacteria</taxon>
        <taxon>Pseudomonadati</taxon>
        <taxon>Pseudomonadota</taxon>
        <taxon>Betaproteobacteria</taxon>
        <taxon>Burkholderiales</taxon>
        <taxon>Alcaligenaceae</taxon>
        <taxon>Paenalcaligenes</taxon>
    </lineage>
</organism>
<dbReference type="PANTHER" id="PTHR43767">
    <property type="entry name" value="LONG-CHAIN-FATTY-ACID--COA LIGASE"/>
    <property type="match status" value="1"/>
</dbReference>
<protein>
    <recommendedName>
        <fullName evidence="13">Long-chain-fatty-acid--CoA ligase</fullName>
        <ecNumber evidence="12">6.2.1.3</ecNumber>
    </recommendedName>
    <alternativeName>
        <fullName evidence="14">Long-chain acyl-CoA synthetase</fullName>
    </alternativeName>
</protein>
<dbReference type="Gene3D" id="3.40.50.12780">
    <property type="entry name" value="N-terminal domain of ligase-like"/>
    <property type="match status" value="1"/>
</dbReference>
<evidence type="ECO:0000259" key="16">
    <source>
        <dbReference type="Pfam" id="PF13193"/>
    </source>
</evidence>
<evidence type="ECO:0000256" key="6">
    <source>
        <dbReference type="ARBA" id="ARBA00022741"/>
    </source>
</evidence>